<evidence type="ECO:0000256" key="2">
    <source>
        <dbReference type="ARBA" id="ARBA00022676"/>
    </source>
</evidence>
<keyword evidence="4" id="KW-0472">Membrane</keyword>
<evidence type="ECO:0000313" key="7">
    <source>
        <dbReference type="Proteomes" id="UP000677668"/>
    </source>
</evidence>
<protein>
    <submittedName>
        <fullName evidence="6">Glycosyltransferase</fullName>
        <ecNumber evidence="6">2.4.-.-</ecNumber>
    </submittedName>
</protein>
<reference evidence="6 7" key="1">
    <citation type="submission" date="2021-03" db="EMBL/GenBank/DDBJ databases">
        <title>Genomic and phenotypic characterization of Chloracidobacterium isolates provides evidence for multiple species.</title>
        <authorList>
            <person name="Saini M.K."/>
            <person name="Costas A.M.G."/>
            <person name="Tank M."/>
            <person name="Bryant D.A."/>
        </authorList>
    </citation>
    <scope>NUCLEOTIDE SEQUENCE [LARGE SCALE GENOMIC DNA]</scope>
    <source>
        <strain evidence="6 7">N</strain>
    </source>
</reference>
<keyword evidence="3 6" id="KW-0808">Transferase</keyword>
<dbReference type="EMBL" id="CP072643">
    <property type="protein sequence ID" value="QUV95553.1"/>
    <property type="molecule type" value="Genomic_DNA"/>
</dbReference>
<evidence type="ECO:0000256" key="4">
    <source>
        <dbReference type="SAM" id="Phobius"/>
    </source>
</evidence>
<feature type="transmembrane region" description="Helical" evidence="4">
    <location>
        <begin position="6"/>
        <end position="25"/>
    </location>
</feature>
<dbReference type="Pfam" id="PF13632">
    <property type="entry name" value="Glyco_trans_2_3"/>
    <property type="match status" value="1"/>
</dbReference>
<dbReference type="InterPro" id="IPR029044">
    <property type="entry name" value="Nucleotide-diphossugar_trans"/>
</dbReference>
<dbReference type="CDD" id="cd06423">
    <property type="entry name" value="CESA_like"/>
    <property type="match status" value="1"/>
</dbReference>
<dbReference type="Gene3D" id="3.90.550.10">
    <property type="entry name" value="Spore Coat Polysaccharide Biosynthesis Protein SpsA, Chain A"/>
    <property type="match status" value="1"/>
</dbReference>
<dbReference type="GO" id="GO:0016757">
    <property type="term" value="F:glycosyltransferase activity"/>
    <property type="evidence" value="ECO:0007669"/>
    <property type="project" value="UniProtKB-KW"/>
</dbReference>
<organism evidence="6 7">
    <name type="scientific">Chloracidobacterium sp. N</name>
    <dbReference type="NCBI Taxonomy" id="2821540"/>
    <lineage>
        <taxon>Bacteria</taxon>
        <taxon>Pseudomonadati</taxon>
        <taxon>Acidobacteriota</taxon>
        <taxon>Terriglobia</taxon>
        <taxon>Terriglobales</taxon>
        <taxon>Acidobacteriaceae</taxon>
        <taxon>Chloracidobacterium</taxon>
        <taxon>Chloracidobacterium aggregatum</taxon>
    </lineage>
</organism>
<gene>
    <name evidence="6" type="ORF">J8C05_12000</name>
</gene>
<dbReference type="EC" id="2.4.-.-" evidence="6"/>
<proteinExistence type="inferred from homology"/>
<evidence type="ECO:0000256" key="1">
    <source>
        <dbReference type="ARBA" id="ARBA00006739"/>
    </source>
</evidence>
<dbReference type="PANTHER" id="PTHR43630:SF1">
    <property type="entry name" value="POLY-BETA-1,6-N-ACETYL-D-GLUCOSAMINE SYNTHASE"/>
    <property type="match status" value="1"/>
</dbReference>
<sequence>MLFRPYGYVLGLVVLVIGCSIWGLVTGQPEVIVWLTLGYLAYEISLTLFLFVATALGIAAWQRGYRPPCPEAAHPVSVLIAAHNEADCILETLTSVFGQVGVVPEVIVASDGSTDGMNEMLIRTFGLTAVDGQERWCGEVPRVDTAPARLTLLALPKVGKGAALNAGLRVAEAERLVTLDADTLLAPRALLELAATFEDGVTVAAGGFIYVRGAAGGPWMVRHQYLEFFRNFMWRIGLAHCGVCLQVSGAFGAFRTAALREVGGFSEATLVEDYEIIYRLHEVYQRLGRVYAVRVAPAAVAYTDAPRTPWAFVKQRTRWFAGFLNTLWDYRRMIGAPSYRAIGCFMLPVKVVDALLPIWGITSLFILVGAFLFGREQWRWYAVALFGAKWLYDLVLTGLLVSLHERTFPGRPLSLGRARLVLTILTEAIGFHWFRQAAVLNAYRWFGFGIRRWEQARWQPAGGKPPVRTAAPALSWLGFGKRQQDHSQP</sequence>
<feature type="transmembrane region" description="Helical" evidence="4">
    <location>
        <begin position="354"/>
        <end position="373"/>
    </location>
</feature>
<keyword evidence="2 6" id="KW-0328">Glycosyltransferase</keyword>
<dbReference type="PROSITE" id="PS51257">
    <property type="entry name" value="PROKAR_LIPOPROTEIN"/>
    <property type="match status" value="1"/>
</dbReference>
<name>A0ABX8B536_9BACT</name>
<accession>A0ABX8B536</accession>
<evidence type="ECO:0000259" key="5">
    <source>
        <dbReference type="Pfam" id="PF13632"/>
    </source>
</evidence>
<feature type="transmembrane region" description="Helical" evidence="4">
    <location>
        <begin position="37"/>
        <end position="61"/>
    </location>
</feature>
<evidence type="ECO:0000313" key="6">
    <source>
        <dbReference type="EMBL" id="QUV95553.1"/>
    </source>
</evidence>
<dbReference type="RefSeq" id="WP_211423773.1">
    <property type="nucleotide sequence ID" value="NZ_CP072643.1"/>
</dbReference>
<comment type="similarity">
    <text evidence="1">Belongs to the glycosyltransferase 2 family.</text>
</comment>
<feature type="transmembrane region" description="Helical" evidence="4">
    <location>
        <begin position="380"/>
        <end position="403"/>
    </location>
</feature>
<keyword evidence="4" id="KW-1133">Transmembrane helix</keyword>
<dbReference type="InterPro" id="IPR001173">
    <property type="entry name" value="Glyco_trans_2-like"/>
</dbReference>
<feature type="domain" description="Glycosyltransferase 2-like" evidence="5">
    <location>
        <begin position="177"/>
        <end position="374"/>
    </location>
</feature>
<keyword evidence="4" id="KW-0812">Transmembrane</keyword>
<dbReference type="PANTHER" id="PTHR43630">
    <property type="entry name" value="POLY-BETA-1,6-N-ACETYL-D-GLUCOSAMINE SYNTHASE"/>
    <property type="match status" value="1"/>
</dbReference>
<dbReference type="Proteomes" id="UP000677668">
    <property type="component" value="Chromosome 2"/>
</dbReference>
<dbReference type="SUPFAM" id="SSF53448">
    <property type="entry name" value="Nucleotide-diphospho-sugar transferases"/>
    <property type="match status" value="1"/>
</dbReference>
<evidence type="ECO:0000256" key="3">
    <source>
        <dbReference type="ARBA" id="ARBA00022679"/>
    </source>
</evidence>
<keyword evidence="7" id="KW-1185">Reference proteome</keyword>